<name>A0A2V3ILZ7_9FLOR</name>
<dbReference type="AlphaFoldDB" id="A0A2V3ILZ7"/>
<reference evidence="3 4" key="1">
    <citation type="journal article" date="2018" name="Mol. Biol. Evol.">
        <title>Analysis of the draft genome of the red seaweed Gracilariopsis chorda provides insights into genome size evolution in Rhodophyta.</title>
        <authorList>
            <person name="Lee J."/>
            <person name="Yang E.C."/>
            <person name="Graf L."/>
            <person name="Yang J.H."/>
            <person name="Qiu H."/>
            <person name="Zel Zion U."/>
            <person name="Chan C.X."/>
            <person name="Stephens T.G."/>
            <person name="Weber A.P.M."/>
            <person name="Boo G.H."/>
            <person name="Boo S.M."/>
            <person name="Kim K.M."/>
            <person name="Shin Y."/>
            <person name="Jung M."/>
            <person name="Lee S.J."/>
            <person name="Yim H.S."/>
            <person name="Lee J.H."/>
            <person name="Bhattacharya D."/>
            <person name="Yoon H.S."/>
        </authorList>
    </citation>
    <scope>NUCLEOTIDE SEQUENCE [LARGE SCALE GENOMIC DNA]</scope>
    <source>
        <strain evidence="3 4">SKKU-2015</strain>
        <tissue evidence="3">Whole body</tissue>
    </source>
</reference>
<gene>
    <name evidence="3" type="ORF">BWQ96_07145</name>
</gene>
<keyword evidence="1" id="KW-0472">Membrane</keyword>
<evidence type="ECO:0000313" key="3">
    <source>
        <dbReference type="EMBL" id="PXF43111.1"/>
    </source>
</evidence>
<feature type="signal peptide" evidence="2">
    <location>
        <begin position="1"/>
        <end position="20"/>
    </location>
</feature>
<keyword evidence="4" id="KW-1185">Reference proteome</keyword>
<keyword evidence="1" id="KW-1133">Transmembrane helix</keyword>
<protein>
    <submittedName>
        <fullName evidence="3">Uncharacterized protein</fullName>
    </submittedName>
</protein>
<evidence type="ECO:0000256" key="2">
    <source>
        <dbReference type="SAM" id="SignalP"/>
    </source>
</evidence>
<accession>A0A2V3ILZ7</accession>
<dbReference type="Proteomes" id="UP000247409">
    <property type="component" value="Unassembled WGS sequence"/>
</dbReference>
<evidence type="ECO:0000256" key="1">
    <source>
        <dbReference type="SAM" id="Phobius"/>
    </source>
</evidence>
<keyword evidence="1" id="KW-0812">Transmembrane</keyword>
<comment type="caution">
    <text evidence="3">The sequence shown here is derived from an EMBL/GenBank/DDBJ whole genome shotgun (WGS) entry which is preliminary data.</text>
</comment>
<feature type="chain" id="PRO_5015842687" evidence="2">
    <location>
        <begin position="21"/>
        <end position="453"/>
    </location>
</feature>
<evidence type="ECO:0000313" key="4">
    <source>
        <dbReference type="Proteomes" id="UP000247409"/>
    </source>
</evidence>
<dbReference type="EMBL" id="NBIV01000137">
    <property type="protein sequence ID" value="PXF43111.1"/>
    <property type="molecule type" value="Genomic_DNA"/>
</dbReference>
<proteinExistence type="predicted"/>
<keyword evidence="2" id="KW-0732">Signal</keyword>
<sequence length="453" mass="50648">MLSRLVACIFLLVGVQYCAGHHCITASPSPSPSRGPSGPSPSPPPPWYYDRYFYFSNRAPVTETLKKVDGFVDNVDGTLSMLESIEKQILHEQQLRINASQPMKRKRGRSNKFPVRFRSPSIPFCNLEDLEWGDAAGSMFLATFNHTTSIKCVTDFIPKGKNESLLHDLVTNYRRQIDEHAFDINKEAKSMFLGPDTVFNYPYSTKTEDCQFNAIAANRQKGAWYLNVAITNMHKNEHLGDFQRKFLVEYVGRRGSHAKMILRVNRSDGEDEYRSDASTLLVFHHGPAKPDFFKNTFLEDNVAVIRALDKSRHYSEQVSDALSPSSISILVLPLFLNTLPIALFADVSARTMLMYAILSDVLTTIPLFIKGVELITIGSRSRIAAITRISSGFNGTLADVAAAEVYVASCRSKQSVLPKGIGFVGISLAFLILGLAAEVLAREYVAYRRRKLM</sequence>
<dbReference type="STRING" id="448386.A0A2V3ILZ7"/>
<feature type="transmembrane region" description="Helical" evidence="1">
    <location>
        <begin position="421"/>
        <end position="441"/>
    </location>
</feature>
<dbReference type="OrthoDB" id="10503799at2759"/>
<organism evidence="3 4">
    <name type="scientific">Gracilariopsis chorda</name>
    <dbReference type="NCBI Taxonomy" id="448386"/>
    <lineage>
        <taxon>Eukaryota</taxon>
        <taxon>Rhodophyta</taxon>
        <taxon>Florideophyceae</taxon>
        <taxon>Rhodymeniophycidae</taxon>
        <taxon>Gracilariales</taxon>
        <taxon>Gracilariaceae</taxon>
        <taxon>Gracilariopsis</taxon>
    </lineage>
</organism>